<feature type="domain" description="Iron-binding zinc finger CDGSH type" evidence="6">
    <location>
        <begin position="28"/>
        <end position="63"/>
    </location>
</feature>
<dbReference type="Pfam" id="PF09360">
    <property type="entry name" value="zf-CDGSH"/>
    <property type="match status" value="1"/>
</dbReference>
<dbReference type="GO" id="GO:0046872">
    <property type="term" value="F:metal ion binding"/>
    <property type="evidence" value="ECO:0007669"/>
    <property type="project" value="UniProtKB-KW"/>
</dbReference>
<dbReference type="EMBL" id="JANCYW010000011">
    <property type="protein sequence ID" value="KAK4537257.1"/>
    <property type="molecule type" value="Genomic_DNA"/>
</dbReference>
<keyword evidence="2" id="KW-0479">Metal-binding</keyword>
<evidence type="ECO:0000313" key="7">
    <source>
        <dbReference type="EMBL" id="KAK4537257.1"/>
    </source>
</evidence>
<keyword evidence="4" id="KW-0411">Iron-sulfur</keyword>
<dbReference type="Proteomes" id="UP001301350">
    <property type="component" value="Unassembled WGS sequence"/>
</dbReference>
<protein>
    <recommendedName>
        <fullName evidence="6">Iron-binding zinc finger CDGSH type domain-containing protein</fullName>
    </recommendedName>
</protein>
<gene>
    <name evidence="7" type="ORF">CDCA_CDCA11G3282</name>
</gene>
<dbReference type="PANTHER" id="PTHR13680:SF5">
    <property type="entry name" value="CDGSH IRON-SULFUR DOMAIN-CONTAINING PROTEIN 1"/>
    <property type="match status" value="1"/>
</dbReference>
<dbReference type="GO" id="GO:0051537">
    <property type="term" value="F:2 iron, 2 sulfur cluster binding"/>
    <property type="evidence" value="ECO:0007669"/>
    <property type="project" value="UniProtKB-KW"/>
</dbReference>
<dbReference type="GO" id="GO:0010506">
    <property type="term" value="P:regulation of autophagy"/>
    <property type="evidence" value="ECO:0007669"/>
    <property type="project" value="InterPro"/>
</dbReference>
<dbReference type="AlphaFoldDB" id="A0AAV9IY50"/>
<comment type="cofactor">
    <cofactor evidence="5">
        <name>[2Fe-2S] cluster</name>
        <dbReference type="ChEBI" id="CHEBI:190135"/>
    </cofactor>
</comment>
<sequence>MKGAWRQSRGARMLRMELLNGDQTHEPKSTKEVGAGQAFSACRCWHSKQFPQCDGSHNAYNKATGDHVGPLVLKAVPADK</sequence>
<keyword evidence="8" id="KW-1185">Reference proteome</keyword>
<dbReference type="InterPro" id="IPR045131">
    <property type="entry name" value="CISD1/2"/>
</dbReference>
<dbReference type="Gene3D" id="3.40.5.90">
    <property type="entry name" value="CDGSH iron-sulfur domain, mitoNEET-type"/>
    <property type="match status" value="1"/>
</dbReference>
<dbReference type="InterPro" id="IPR042216">
    <property type="entry name" value="MitoNEET_CISD"/>
</dbReference>
<dbReference type="InterPro" id="IPR018967">
    <property type="entry name" value="FeS-contain_CDGSH-typ"/>
</dbReference>
<proteinExistence type="predicted"/>
<dbReference type="GO" id="GO:0005741">
    <property type="term" value="C:mitochondrial outer membrane"/>
    <property type="evidence" value="ECO:0007669"/>
    <property type="project" value="TreeGrafter"/>
</dbReference>
<evidence type="ECO:0000256" key="4">
    <source>
        <dbReference type="ARBA" id="ARBA00023014"/>
    </source>
</evidence>
<evidence type="ECO:0000313" key="8">
    <source>
        <dbReference type="Proteomes" id="UP001301350"/>
    </source>
</evidence>
<reference evidence="7 8" key="1">
    <citation type="submission" date="2022-07" db="EMBL/GenBank/DDBJ databases">
        <title>Genome-wide signatures of adaptation to extreme environments.</title>
        <authorList>
            <person name="Cho C.H."/>
            <person name="Yoon H.S."/>
        </authorList>
    </citation>
    <scope>NUCLEOTIDE SEQUENCE [LARGE SCALE GENOMIC DNA]</scope>
    <source>
        <strain evidence="7 8">DBV 063 E5</strain>
    </source>
</reference>
<evidence type="ECO:0000256" key="1">
    <source>
        <dbReference type="ARBA" id="ARBA00022714"/>
    </source>
</evidence>
<evidence type="ECO:0000256" key="2">
    <source>
        <dbReference type="ARBA" id="ARBA00022723"/>
    </source>
</evidence>
<evidence type="ECO:0000259" key="6">
    <source>
        <dbReference type="SMART" id="SM00704"/>
    </source>
</evidence>
<dbReference type="PANTHER" id="PTHR13680">
    <property type="entry name" value="CDGSH IRON-SULFUR DOMAIN-CONTAINING PROTEIN 1"/>
    <property type="match status" value="1"/>
</dbReference>
<name>A0AAV9IY50_CYACA</name>
<keyword evidence="1" id="KW-0001">2Fe-2S</keyword>
<comment type="caution">
    <text evidence="7">The sequence shown here is derived from an EMBL/GenBank/DDBJ whole genome shotgun (WGS) entry which is preliminary data.</text>
</comment>
<organism evidence="7 8">
    <name type="scientific">Cyanidium caldarium</name>
    <name type="common">Red alga</name>
    <dbReference type="NCBI Taxonomy" id="2771"/>
    <lineage>
        <taxon>Eukaryota</taxon>
        <taxon>Rhodophyta</taxon>
        <taxon>Bangiophyceae</taxon>
        <taxon>Cyanidiales</taxon>
        <taxon>Cyanidiaceae</taxon>
        <taxon>Cyanidium</taxon>
    </lineage>
</organism>
<evidence type="ECO:0000256" key="5">
    <source>
        <dbReference type="ARBA" id="ARBA00034078"/>
    </source>
</evidence>
<accession>A0AAV9IY50</accession>
<dbReference type="SMART" id="SM00704">
    <property type="entry name" value="ZnF_CDGSH"/>
    <property type="match status" value="1"/>
</dbReference>
<keyword evidence="3" id="KW-0408">Iron</keyword>
<evidence type="ECO:0000256" key="3">
    <source>
        <dbReference type="ARBA" id="ARBA00023004"/>
    </source>
</evidence>